<evidence type="ECO:0000256" key="10">
    <source>
        <dbReference type="SAM" id="Phobius"/>
    </source>
</evidence>
<keyword evidence="6 10" id="KW-1133">Transmembrane helix</keyword>
<keyword evidence="11" id="KW-0496">Mitochondrion</keyword>
<dbReference type="GO" id="GO:0016020">
    <property type="term" value="C:membrane"/>
    <property type="evidence" value="ECO:0007669"/>
    <property type="project" value="UniProtKB-SubCell"/>
</dbReference>
<name>U5TUJ0_LATEL</name>
<organism evidence="11">
    <name type="scientific">Laternula elliptica</name>
    <name type="common">Freshwater crab</name>
    <name type="synonym">Anatina prismatica</name>
    <dbReference type="NCBI Taxonomy" id="228457"/>
    <lineage>
        <taxon>Eukaryota</taxon>
        <taxon>Metazoa</taxon>
        <taxon>Spiralia</taxon>
        <taxon>Lophotrochozoa</taxon>
        <taxon>Mollusca</taxon>
        <taxon>Bivalvia</taxon>
        <taxon>Autobranchia</taxon>
        <taxon>Heteroconchia</taxon>
        <taxon>Euheterodonta</taxon>
        <taxon>Anomalodesmata</taxon>
        <taxon>Pandoroidea</taxon>
        <taxon>Laternulidae</taxon>
        <taxon>Laternula</taxon>
    </lineage>
</organism>
<evidence type="ECO:0000256" key="6">
    <source>
        <dbReference type="ARBA" id="ARBA00022989"/>
    </source>
</evidence>
<feature type="transmembrane region" description="Helical" evidence="10">
    <location>
        <begin position="30"/>
        <end position="47"/>
    </location>
</feature>
<proteinExistence type="inferred from homology"/>
<dbReference type="AlphaFoldDB" id="U5TUJ0"/>
<dbReference type="EMBL" id="KF534717">
    <property type="protein sequence ID" value="AGZ13055.1"/>
    <property type="molecule type" value="Genomic_DNA"/>
</dbReference>
<gene>
    <name evidence="11" type="primary">nad4L</name>
    <name evidence="12" type="synonym">ND4L</name>
    <name evidence="11" type="ORF">LaelMp010</name>
</gene>
<keyword evidence="4 10" id="KW-0812">Transmembrane</keyword>
<evidence type="ECO:0000256" key="2">
    <source>
        <dbReference type="ARBA" id="ARBA00010519"/>
    </source>
</evidence>
<dbReference type="EMBL" id="KX815959">
    <property type="protein sequence ID" value="AQZ26142.1"/>
    <property type="molecule type" value="Genomic_DNA"/>
</dbReference>
<accession>U5TUJ0</accession>
<evidence type="ECO:0000313" key="11">
    <source>
        <dbReference type="EMBL" id="AGZ13055.1"/>
    </source>
</evidence>
<keyword evidence="8 10" id="KW-0472">Membrane</keyword>
<dbReference type="InterPro" id="IPR039428">
    <property type="entry name" value="NUOK/Mnh_C1-like"/>
</dbReference>
<dbReference type="Pfam" id="PF00420">
    <property type="entry name" value="Oxidored_q2"/>
    <property type="match status" value="1"/>
</dbReference>
<keyword evidence="5" id="KW-1278">Translocase</keyword>
<sequence length="90" mass="9264">MTLVEFLGLGLVVTAVIGVSLQLEHLLCSLLLLEVIPLGLYCLTVGLDSFLCLFLLALSACEAAVGLAVLVASARAVGSDFLDSLSVSKA</sequence>
<dbReference type="CTD" id="4539"/>
<evidence type="ECO:0000256" key="5">
    <source>
        <dbReference type="ARBA" id="ARBA00022967"/>
    </source>
</evidence>
<evidence type="ECO:0000313" key="12">
    <source>
        <dbReference type="EMBL" id="AQZ26142.1"/>
    </source>
</evidence>
<evidence type="ECO:0000256" key="9">
    <source>
        <dbReference type="ARBA" id="ARBA00031586"/>
    </source>
</evidence>
<dbReference type="RefSeq" id="YP_008815686.1">
    <property type="nucleotide sequence ID" value="NC_022846.1"/>
</dbReference>
<evidence type="ECO:0000256" key="7">
    <source>
        <dbReference type="ARBA" id="ARBA00023027"/>
    </source>
</evidence>
<evidence type="ECO:0000256" key="3">
    <source>
        <dbReference type="ARBA" id="ARBA00016612"/>
    </source>
</evidence>
<evidence type="ECO:0000256" key="8">
    <source>
        <dbReference type="ARBA" id="ARBA00023136"/>
    </source>
</evidence>
<protein>
    <recommendedName>
        <fullName evidence="3">NADH-ubiquinone oxidoreductase chain 4L</fullName>
    </recommendedName>
    <alternativeName>
        <fullName evidence="9">NADH dehydrogenase subunit 4L</fullName>
    </alternativeName>
</protein>
<geneLocation type="mitochondrion" evidence="11"/>
<reference evidence="11" key="1">
    <citation type="journal article" date="2013" name="Mitochondrial DNA">
        <title>Complete mitochondrial genome of the Antarctic soft-shelled clam, Laternula elliptica (Bivalvia; Laternulidae).</title>
        <authorList>
            <person name="Park H."/>
            <person name="Ahn D.H."/>
        </authorList>
    </citation>
    <scope>NUCLEOTIDE SEQUENCE</scope>
</reference>
<keyword evidence="7" id="KW-0520">NAD</keyword>
<comment type="subcellular location">
    <subcellularLocation>
        <location evidence="1">Membrane</location>
        <topology evidence="1">Multi-pass membrane protein</topology>
    </subcellularLocation>
</comment>
<dbReference type="Gene3D" id="1.10.287.3510">
    <property type="match status" value="1"/>
</dbReference>
<evidence type="ECO:0000256" key="1">
    <source>
        <dbReference type="ARBA" id="ARBA00004141"/>
    </source>
</evidence>
<dbReference type="GeneID" id="17674876"/>
<comment type="similarity">
    <text evidence="2">Belongs to the complex I subunit 4L family.</text>
</comment>
<reference evidence="12" key="2">
    <citation type="journal article" date="2017" name="Mol. Phylogenet. Evol.">
        <title>Curious bivalves: Systematic utility and unusual properties of anomalodesmatan mitochondrial genomes.</title>
        <authorList>
            <person name="Williams S.T."/>
            <person name="Foster P.G."/>
            <person name="Hughes C."/>
            <person name="Harper E.M."/>
            <person name="Taylor J.D."/>
            <person name="Littlewood D.T."/>
            <person name="Dyal P."/>
            <person name="Hopkins K.P."/>
            <person name="Briscoe A.G."/>
        </authorList>
    </citation>
    <scope>NUCLEOTIDE SEQUENCE</scope>
</reference>
<feature type="transmembrane region" description="Helical" evidence="10">
    <location>
        <begin position="6"/>
        <end position="23"/>
    </location>
</feature>
<evidence type="ECO:0000256" key="4">
    <source>
        <dbReference type="ARBA" id="ARBA00022692"/>
    </source>
</evidence>